<name>A0A840PTX5_URETH</name>
<feature type="transmembrane region" description="Helical" evidence="1">
    <location>
        <begin position="7"/>
        <end position="25"/>
    </location>
</feature>
<proteinExistence type="predicted"/>
<reference evidence="2 3" key="1">
    <citation type="submission" date="2020-08" db="EMBL/GenBank/DDBJ databases">
        <title>Genomic Encyclopedia of Type Strains, Phase IV (KMG-IV): sequencing the most valuable type-strain genomes for metagenomic binning, comparative biology and taxonomic classification.</title>
        <authorList>
            <person name="Goeker M."/>
        </authorList>
    </citation>
    <scope>NUCLEOTIDE SEQUENCE [LARGE SCALE GENOMIC DNA]</scope>
    <source>
        <strain evidence="2 3">DSM 10633</strain>
    </source>
</reference>
<accession>A0A840PTX5</accession>
<evidence type="ECO:0000256" key="1">
    <source>
        <dbReference type="SAM" id="Phobius"/>
    </source>
</evidence>
<gene>
    <name evidence="2" type="ORF">HNR36_001737</name>
</gene>
<dbReference type="Proteomes" id="UP000557217">
    <property type="component" value="Unassembled WGS sequence"/>
</dbReference>
<protein>
    <submittedName>
        <fullName evidence="2">Putative membrane protein YagU involved in acid resistance</fullName>
    </submittedName>
</protein>
<feature type="transmembrane region" description="Helical" evidence="1">
    <location>
        <begin position="31"/>
        <end position="53"/>
    </location>
</feature>
<evidence type="ECO:0000313" key="3">
    <source>
        <dbReference type="Proteomes" id="UP000557217"/>
    </source>
</evidence>
<keyword evidence="1" id="KW-0472">Membrane</keyword>
<keyword evidence="1" id="KW-1133">Transmembrane helix</keyword>
<organism evidence="2 3">
    <name type="scientific">Ureibacillus thermosphaericus</name>
    <dbReference type="NCBI Taxonomy" id="51173"/>
    <lineage>
        <taxon>Bacteria</taxon>
        <taxon>Bacillati</taxon>
        <taxon>Bacillota</taxon>
        <taxon>Bacilli</taxon>
        <taxon>Bacillales</taxon>
        <taxon>Caryophanaceae</taxon>
        <taxon>Ureibacillus</taxon>
    </lineage>
</organism>
<keyword evidence="1" id="KW-0812">Transmembrane</keyword>
<keyword evidence="3" id="KW-1185">Reference proteome</keyword>
<comment type="caution">
    <text evidence="2">The sequence shown here is derived from an EMBL/GenBank/DDBJ whole genome shotgun (WGS) entry which is preliminary data.</text>
</comment>
<sequence length="64" mass="7428">MLKYFMNLFALLFILGLILFGISFVSNLSMWYGISIVKGSFYLLLIGLFLHLIQFEFQSNNKKA</sequence>
<evidence type="ECO:0000313" key="2">
    <source>
        <dbReference type="EMBL" id="MBB5149347.1"/>
    </source>
</evidence>
<dbReference type="AlphaFoldDB" id="A0A840PTX5"/>
<dbReference type="EMBL" id="JACHGZ010000019">
    <property type="protein sequence ID" value="MBB5149347.1"/>
    <property type="molecule type" value="Genomic_DNA"/>
</dbReference>